<evidence type="ECO:0000256" key="7">
    <source>
        <dbReference type="RuleBase" id="RU003827"/>
    </source>
</evidence>
<dbReference type="OMA" id="GATCAWQ"/>
<gene>
    <name evidence="10" type="ORF">AMAG_02685</name>
</gene>
<keyword evidence="11" id="KW-1185">Reference proteome</keyword>
<comment type="similarity">
    <text evidence="2 7">Belongs to the EMP24/GP25L family.</text>
</comment>
<dbReference type="VEuPathDB" id="FungiDB:AMAG_02685"/>
<evidence type="ECO:0000256" key="8">
    <source>
        <dbReference type="SAM" id="SignalP"/>
    </source>
</evidence>
<reference evidence="10 11" key="1">
    <citation type="submission" date="2009-11" db="EMBL/GenBank/DDBJ databases">
        <title>Annotation of Allomyces macrogynus ATCC 38327.</title>
        <authorList>
            <consortium name="The Broad Institute Genome Sequencing Platform"/>
            <person name="Russ C."/>
            <person name="Cuomo C."/>
            <person name="Burger G."/>
            <person name="Gray M.W."/>
            <person name="Holland P.W.H."/>
            <person name="King N."/>
            <person name="Lang F.B.F."/>
            <person name="Roger A.J."/>
            <person name="Ruiz-Trillo I."/>
            <person name="Young S.K."/>
            <person name="Zeng Q."/>
            <person name="Gargeya S."/>
            <person name="Fitzgerald M."/>
            <person name="Haas B."/>
            <person name="Abouelleil A."/>
            <person name="Alvarado L."/>
            <person name="Arachchi H.M."/>
            <person name="Berlin A."/>
            <person name="Chapman S.B."/>
            <person name="Gearin G."/>
            <person name="Goldberg J."/>
            <person name="Griggs A."/>
            <person name="Gujja S."/>
            <person name="Hansen M."/>
            <person name="Heiman D."/>
            <person name="Howarth C."/>
            <person name="Larimer J."/>
            <person name="Lui A."/>
            <person name="MacDonald P.J.P."/>
            <person name="McCowen C."/>
            <person name="Montmayeur A."/>
            <person name="Murphy C."/>
            <person name="Neiman D."/>
            <person name="Pearson M."/>
            <person name="Priest M."/>
            <person name="Roberts A."/>
            <person name="Saif S."/>
            <person name="Shea T."/>
            <person name="Sisk P."/>
            <person name="Stolte C."/>
            <person name="Sykes S."/>
            <person name="Wortman J."/>
            <person name="Nusbaum C."/>
            <person name="Birren B."/>
        </authorList>
    </citation>
    <scope>NUCLEOTIDE SEQUENCE [LARGE SCALE GENOMIC DNA]</scope>
    <source>
        <strain evidence="10 11">ATCC 38327</strain>
    </source>
</reference>
<evidence type="ECO:0000313" key="10">
    <source>
        <dbReference type="EMBL" id="KNE56914.1"/>
    </source>
</evidence>
<sequence>MRPLLFAVVAMLACLAATAQGLHFYLENGKEKCFFEELPKDTVVMGTYRSEEWSDANQQYIENLALNIAIKVTHVESGVDVVSKKGASFGKFSFSAADSGQHKLCVTPSTATWFSFAKTRMHLDLVIGDNASAEEPKPEDKANDMVVRVRDLIHRVADIRREQQYQRELEADFRDTSELINSRVVTWTIVQLCALGLTCFWQLRHLRTFFTAKKLV</sequence>
<evidence type="ECO:0000256" key="6">
    <source>
        <dbReference type="ARBA" id="ARBA00023136"/>
    </source>
</evidence>
<dbReference type="eggNOG" id="KOG1690">
    <property type="taxonomic scope" value="Eukaryota"/>
</dbReference>
<proteinExistence type="inferred from homology"/>
<evidence type="ECO:0000256" key="5">
    <source>
        <dbReference type="ARBA" id="ARBA00022989"/>
    </source>
</evidence>
<dbReference type="PROSITE" id="PS50866">
    <property type="entry name" value="GOLD"/>
    <property type="match status" value="1"/>
</dbReference>
<organism evidence="10 11">
    <name type="scientific">Allomyces macrogynus (strain ATCC 38327)</name>
    <name type="common">Allomyces javanicus var. macrogynus</name>
    <dbReference type="NCBI Taxonomy" id="578462"/>
    <lineage>
        <taxon>Eukaryota</taxon>
        <taxon>Fungi</taxon>
        <taxon>Fungi incertae sedis</taxon>
        <taxon>Blastocladiomycota</taxon>
        <taxon>Blastocladiomycetes</taxon>
        <taxon>Blastocladiales</taxon>
        <taxon>Blastocladiaceae</taxon>
        <taxon>Allomyces</taxon>
    </lineage>
</organism>
<dbReference type="InterPro" id="IPR015720">
    <property type="entry name" value="Emp24-like"/>
</dbReference>
<dbReference type="SMART" id="SM01190">
    <property type="entry name" value="EMP24_GP25L"/>
    <property type="match status" value="1"/>
</dbReference>
<protein>
    <recommendedName>
        <fullName evidence="9">GOLD domain-containing protein</fullName>
    </recommendedName>
</protein>
<keyword evidence="4 8" id="KW-0732">Signal</keyword>
<evidence type="ECO:0000256" key="2">
    <source>
        <dbReference type="ARBA" id="ARBA00007104"/>
    </source>
</evidence>
<name>A0A0L0S3F2_ALLM3</name>
<feature type="domain" description="GOLD" evidence="9">
    <location>
        <begin position="31"/>
        <end position="127"/>
    </location>
</feature>
<dbReference type="GO" id="GO:0016020">
    <property type="term" value="C:membrane"/>
    <property type="evidence" value="ECO:0007669"/>
    <property type="project" value="UniProtKB-SubCell"/>
</dbReference>
<evidence type="ECO:0000313" key="11">
    <source>
        <dbReference type="Proteomes" id="UP000054350"/>
    </source>
</evidence>
<dbReference type="InterPro" id="IPR009038">
    <property type="entry name" value="GOLD_dom"/>
</dbReference>
<feature type="chain" id="PRO_5005547769" description="GOLD domain-containing protein" evidence="8">
    <location>
        <begin position="22"/>
        <end position="216"/>
    </location>
</feature>
<evidence type="ECO:0000259" key="9">
    <source>
        <dbReference type="PROSITE" id="PS50866"/>
    </source>
</evidence>
<comment type="subcellular location">
    <subcellularLocation>
        <location evidence="1 7">Membrane</location>
        <topology evidence="1 7">Single-pass type I membrane protein</topology>
    </subcellularLocation>
</comment>
<keyword evidence="3 7" id="KW-0812">Transmembrane</keyword>
<dbReference type="STRING" id="578462.A0A0L0S3F2"/>
<keyword evidence="6" id="KW-0472">Membrane</keyword>
<feature type="signal peptide" evidence="8">
    <location>
        <begin position="1"/>
        <end position="21"/>
    </location>
</feature>
<dbReference type="Proteomes" id="UP000054350">
    <property type="component" value="Unassembled WGS sequence"/>
</dbReference>
<dbReference type="OrthoDB" id="3427at2759"/>
<evidence type="ECO:0000256" key="4">
    <source>
        <dbReference type="ARBA" id="ARBA00022729"/>
    </source>
</evidence>
<dbReference type="PANTHER" id="PTHR22811">
    <property type="entry name" value="TRANSMEMBRANE EMP24 DOMAIN-CONTAINING PROTEIN"/>
    <property type="match status" value="1"/>
</dbReference>
<dbReference type="AlphaFoldDB" id="A0A0L0S3F2"/>
<evidence type="ECO:0000256" key="1">
    <source>
        <dbReference type="ARBA" id="ARBA00004479"/>
    </source>
</evidence>
<keyword evidence="5" id="KW-1133">Transmembrane helix</keyword>
<dbReference type="Pfam" id="PF01105">
    <property type="entry name" value="EMP24_GP25L"/>
    <property type="match status" value="1"/>
</dbReference>
<reference evidence="11" key="2">
    <citation type="submission" date="2009-11" db="EMBL/GenBank/DDBJ databases">
        <title>The Genome Sequence of Allomyces macrogynus strain ATCC 38327.</title>
        <authorList>
            <consortium name="The Broad Institute Genome Sequencing Platform"/>
            <person name="Russ C."/>
            <person name="Cuomo C."/>
            <person name="Shea T."/>
            <person name="Young S.K."/>
            <person name="Zeng Q."/>
            <person name="Koehrsen M."/>
            <person name="Haas B."/>
            <person name="Borodovsky M."/>
            <person name="Guigo R."/>
            <person name="Alvarado L."/>
            <person name="Berlin A."/>
            <person name="Borenstein D."/>
            <person name="Chen Z."/>
            <person name="Engels R."/>
            <person name="Freedman E."/>
            <person name="Gellesch M."/>
            <person name="Goldberg J."/>
            <person name="Griggs A."/>
            <person name="Gujja S."/>
            <person name="Heiman D."/>
            <person name="Hepburn T."/>
            <person name="Howarth C."/>
            <person name="Jen D."/>
            <person name="Larson L."/>
            <person name="Lewis B."/>
            <person name="Mehta T."/>
            <person name="Park D."/>
            <person name="Pearson M."/>
            <person name="Roberts A."/>
            <person name="Saif S."/>
            <person name="Shenoy N."/>
            <person name="Sisk P."/>
            <person name="Stolte C."/>
            <person name="Sykes S."/>
            <person name="Walk T."/>
            <person name="White J."/>
            <person name="Yandava C."/>
            <person name="Burger G."/>
            <person name="Gray M.W."/>
            <person name="Holland P.W.H."/>
            <person name="King N."/>
            <person name="Lang F.B.F."/>
            <person name="Roger A.J."/>
            <person name="Ruiz-Trillo I."/>
            <person name="Lander E."/>
            <person name="Nusbaum C."/>
        </authorList>
    </citation>
    <scope>NUCLEOTIDE SEQUENCE [LARGE SCALE GENOMIC DNA]</scope>
    <source>
        <strain evidence="11">ATCC 38327</strain>
    </source>
</reference>
<accession>A0A0L0S3F2</accession>
<evidence type="ECO:0000256" key="3">
    <source>
        <dbReference type="ARBA" id="ARBA00022692"/>
    </source>
</evidence>
<dbReference type="EMBL" id="GG745331">
    <property type="protein sequence ID" value="KNE56914.1"/>
    <property type="molecule type" value="Genomic_DNA"/>
</dbReference>